<protein>
    <submittedName>
        <fullName evidence="1">YecA family protein</fullName>
    </submittedName>
</protein>
<comment type="caution">
    <text evidence="1">The sequence shown here is derived from an EMBL/GenBank/DDBJ whole genome shotgun (WGS) entry which is preliminary data.</text>
</comment>
<organism evidence="1 2">
    <name type="scientific">Paenibacillus mesotrionivorans</name>
    <dbReference type="NCBI Taxonomy" id="3160968"/>
    <lineage>
        <taxon>Bacteria</taxon>
        <taxon>Bacillati</taxon>
        <taxon>Bacillota</taxon>
        <taxon>Bacilli</taxon>
        <taxon>Bacillales</taxon>
        <taxon>Paenibacillaceae</taxon>
        <taxon>Paenibacillus</taxon>
    </lineage>
</organism>
<proteinExistence type="predicted"/>
<gene>
    <name evidence="1" type="ORF">ACI1P1_12780</name>
</gene>
<dbReference type="EMBL" id="JBJURJ010000007">
    <property type="protein sequence ID" value="MFM9329163.1"/>
    <property type="molecule type" value="Genomic_DNA"/>
</dbReference>
<evidence type="ECO:0000313" key="2">
    <source>
        <dbReference type="Proteomes" id="UP001631969"/>
    </source>
</evidence>
<sequence>MMKSTDQKFFDKLNKQYAVPGEPRTALAECLALQKKTMLSQLASDLEVAGRSRMNKEELAAALSQALLEPKAILRTMDVINRTERELWERLLKQPVLENDEFYPSQYTILQNGGLIYTFWQEDKLALVLPEEIRQVYEGLDLREFWAKWERQHLITDYIAAAANLYGACERSKLLEIFNNQNKEAATDDEVTLAGLKLMYPHREYLIYEDYWISNYFEDDDTREELAELLELSRNKPYYIPPKTEFLRYADNLYTPNTLQFEKLKTYVSRHIVRDRELAETVADNIRLASSMEAPLDELLDEFLYLDIELSEQQIDGLLPLLVELRNNTRLWTNRGYTPVEMRNLFTPPAALLAARPMGTMVKPDFARNAAVPKVGRNDPCPCGSGKKHKKCCGAVVKE</sequence>
<name>A0ACC7NWP7_9BACL</name>
<keyword evidence="2" id="KW-1185">Reference proteome</keyword>
<evidence type="ECO:0000313" key="1">
    <source>
        <dbReference type="EMBL" id="MFM9329163.1"/>
    </source>
</evidence>
<dbReference type="Proteomes" id="UP001631969">
    <property type="component" value="Unassembled WGS sequence"/>
</dbReference>
<accession>A0ACC7NWP7</accession>
<reference evidence="1" key="1">
    <citation type="submission" date="2024-12" db="EMBL/GenBank/DDBJ databases">
        <authorList>
            <person name="Wu N."/>
        </authorList>
    </citation>
    <scope>NUCLEOTIDE SEQUENCE</scope>
    <source>
        <strain evidence="1">P15</strain>
    </source>
</reference>